<dbReference type="Proteomes" id="UP000265882">
    <property type="component" value="Unassembled WGS sequence"/>
</dbReference>
<feature type="transmembrane region" description="Helical" evidence="2">
    <location>
        <begin position="101"/>
        <end position="121"/>
    </location>
</feature>
<dbReference type="InterPro" id="IPR007462">
    <property type="entry name" value="COV1-like"/>
</dbReference>
<accession>A0A3A4NTL1</accession>
<keyword evidence="2" id="KW-1133">Transmembrane helix</keyword>
<comment type="caution">
    <text evidence="3">The sequence shown here is derived from an EMBL/GenBank/DDBJ whole genome shotgun (WGS) entry which is preliminary data.</text>
</comment>
<dbReference type="PANTHER" id="PTHR31876">
    <property type="entry name" value="COV-LIKE PROTEIN 1"/>
    <property type="match status" value="1"/>
</dbReference>
<evidence type="ECO:0000313" key="3">
    <source>
        <dbReference type="EMBL" id="RJP19164.1"/>
    </source>
</evidence>
<dbReference type="AlphaFoldDB" id="A0A3A4NTL1"/>
<evidence type="ECO:0000313" key="4">
    <source>
        <dbReference type="Proteomes" id="UP000265882"/>
    </source>
</evidence>
<evidence type="ECO:0000256" key="2">
    <source>
        <dbReference type="SAM" id="Phobius"/>
    </source>
</evidence>
<feature type="transmembrane region" description="Helical" evidence="2">
    <location>
        <begin position="62"/>
        <end position="81"/>
    </location>
</feature>
<dbReference type="Pfam" id="PF04367">
    <property type="entry name" value="DUF502"/>
    <property type="match status" value="1"/>
</dbReference>
<organism evidence="3 4">
    <name type="scientific">Abyssobacteria bacterium (strain SURF_5)</name>
    <dbReference type="NCBI Taxonomy" id="2093360"/>
    <lineage>
        <taxon>Bacteria</taxon>
        <taxon>Pseudomonadati</taxon>
        <taxon>Candidatus Hydrogenedentota</taxon>
        <taxon>Candidatus Abyssobacteria</taxon>
    </lineage>
</organism>
<keyword evidence="2" id="KW-0812">Transmembrane</keyword>
<dbReference type="EMBL" id="QZKU01000092">
    <property type="protein sequence ID" value="RJP19164.1"/>
    <property type="molecule type" value="Genomic_DNA"/>
</dbReference>
<sequence>MNSSSPFSMSPSGLCGACNSGSTPKAKRHGVKTAIQGEVPLEKKETIKLKSSGSYFSSMRRYLITGIVVILPSVVTIWVLWSLFSFIDGLAKKVPGHPFDSIPGVGVIFFFAFILFVGMFASNVIGRRMIGFGESIMARIPFASKIYKAVKQISSAVLGGKGTIFNTVVLVEYPRKGIYSLGFVTSEAEGEVQYITEQRVVCVFIPTTPNPTSGLLIFVPKEELIYLKMNTEDGLKLVISGGVVSPTYSAGPSPAPVKPLETPDQVG</sequence>
<reference evidence="3 4" key="1">
    <citation type="journal article" date="2017" name="ISME J.">
        <title>Energy and carbon metabolisms in a deep terrestrial subsurface fluid microbial community.</title>
        <authorList>
            <person name="Momper L."/>
            <person name="Jungbluth S.P."/>
            <person name="Lee M.D."/>
            <person name="Amend J.P."/>
        </authorList>
    </citation>
    <scope>NUCLEOTIDE SEQUENCE [LARGE SCALE GENOMIC DNA]</scope>
    <source>
        <strain evidence="3">SURF_5</strain>
    </source>
</reference>
<dbReference type="PANTHER" id="PTHR31876:SF26">
    <property type="entry name" value="PROTEIN LIKE COV 2"/>
    <property type="match status" value="1"/>
</dbReference>
<name>A0A3A4NTL1_ABYX5</name>
<keyword evidence="2" id="KW-0472">Membrane</keyword>
<feature type="region of interest" description="Disordered" evidence="1">
    <location>
        <begin position="248"/>
        <end position="267"/>
    </location>
</feature>
<proteinExistence type="predicted"/>
<gene>
    <name evidence="3" type="ORF">C4520_13315</name>
</gene>
<evidence type="ECO:0000256" key="1">
    <source>
        <dbReference type="SAM" id="MobiDB-lite"/>
    </source>
</evidence>
<protein>
    <submittedName>
        <fullName evidence="3">DUF502 domain-containing protein</fullName>
    </submittedName>
</protein>